<dbReference type="EMBL" id="PKMF04000081">
    <property type="protein sequence ID" value="KAK7851919.1"/>
    <property type="molecule type" value="Genomic_DNA"/>
</dbReference>
<comment type="caution">
    <text evidence="3">The sequence shown here is derived from an EMBL/GenBank/DDBJ whole genome shotgun (WGS) entry which is preliminary data.</text>
</comment>
<dbReference type="GO" id="GO:0005829">
    <property type="term" value="C:cytosol"/>
    <property type="evidence" value="ECO:0007669"/>
    <property type="project" value="TreeGrafter"/>
</dbReference>
<protein>
    <recommendedName>
        <fullName evidence="2">RRM domain-containing protein</fullName>
    </recommendedName>
</protein>
<dbReference type="CDD" id="cd00590">
    <property type="entry name" value="RRM_SF"/>
    <property type="match status" value="1"/>
</dbReference>
<organism evidence="3 4">
    <name type="scientific">Quercus suber</name>
    <name type="common">Cork oak</name>
    <dbReference type="NCBI Taxonomy" id="58331"/>
    <lineage>
        <taxon>Eukaryota</taxon>
        <taxon>Viridiplantae</taxon>
        <taxon>Streptophyta</taxon>
        <taxon>Embryophyta</taxon>
        <taxon>Tracheophyta</taxon>
        <taxon>Spermatophyta</taxon>
        <taxon>Magnoliopsida</taxon>
        <taxon>eudicotyledons</taxon>
        <taxon>Gunneridae</taxon>
        <taxon>Pentapetalae</taxon>
        <taxon>rosids</taxon>
        <taxon>fabids</taxon>
        <taxon>Fagales</taxon>
        <taxon>Fagaceae</taxon>
        <taxon>Quercus</taxon>
    </lineage>
</organism>
<sequence>MARPEAEIHFLVSAVCLHQDQFHYSSTKTHAIFVPNLPMNATVEQLEAVFNNFGPIKHNGIQVRSSKQQGTCFGFVEFESASSMQSAIELTMTEGGFQDGLVIKMITLGAVETSVVGILAEAVAMGEMTLRGEVISQIKLTVMLDGMKKLSIGSTIIKMITLGAVETSVVGILAEAVAMGEMTLRGEVISQIELT</sequence>
<dbReference type="GO" id="GO:1990904">
    <property type="term" value="C:ribonucleoprotein complex"/>
    <property type="evidence" value="ECO:0007669"/>
    <property type="project" value="TreeGrafter"/>
</dbReference>
<feature type="non-terminal residue" evidence="3">
    <location>
        <position position="195"/>
    </location>
</feature>
<keyword evidence="4" id="KW-1185">Reference proteome</keyword>
<dbReference type="AlphaFoldDB" id="A0AAW0LKB3"/>
<dbReference type="InterPro" id="IPR000504">
    <property type="entry name" value="RRM_dom"/>
</dbReference>
<evidence type="ECO:0000313" key="3">
    <source>
        <dbReference type="EMBL" id="KAK7851919.1"/>
    </source>
</evidence>
<dbReference type="Pfam" id="PF00076">
    <property type="entry name" value="RRM_1"/>
    <property type="match status" value="1"/>
</dbReference>
<gene>
    <name evidence="3" type="ORF">CFP56_040536</name>
</gene>
<accession>A0AAW0LKB3</accession>
<proteinExistence type="predicted"/>
<dbReference type="InterPro" id="IPR039539">
    <property type="entry name" value="Ras_GTPase_bind_prot"/>
</dbReference>
<dbReference type="PANTHER" id="PTHR10693">
    <property type="entry name" value="RAS GTPASE-ACTIVATING PROTEIN-BINDING PROTEIN"/>
    <property type="match status" value="1"/>
</dbReference>
<dbReference type="SMART" id="SM00360">
    <property type="entry name" value="RRM"/>
    <property type="match status" value="1"/>
</dbReference>
<reference evidence="3 4" key="1">
    <citation type="journal article" date="2018" name="Sci. Data">
        <title>The draft genome sequence of cork oak.</title>
        <authorList>
            <person name="Ramos A.M."/>
            <person name="Usie A."/>
            <person name="Barbosa P."/>
            <person name="Barros P.M."/>
            <person name="Capote T."/>
            <person name="Chaves I."/>
            <person name="Simoes F."/>
            <person name="Abreu I."/>
            <person name="Carrasquinho I."/>
            <person name="Faro C."/>
            <person name="Guimaraes J.B."/>
            <person name="Mendonca D."/>
            <person name="Nobrega F."/>
            <person name="Rodrigues L."/>
            <person name="Saibo N.J.M."/>
            <person name="Varela M.C."/>
            <person name="Egas C."/>
            <person name="Matos J."/>
            <person name="Miguel C.M."/>
            <person name="Oliveira M.M."/>
            <person name="Ricardo C.P."/>
            <person name="Goncalves S."/>
        </authorList>
    </citation>
    <scope>NUCLEOTIDE SEQUENCE [LARGE SCALE GENOMIC DNA]</scope>
    <source>
        <strain evidence="4">cv. HL8</strain>
    </source>
</reference>
<name>A0AAW0LKB3_QUESU</name>
<dbReference type="PANTHER" id="PTHR10693:SF45">
    <property type="entry name" value="NUCLEAR TRANSPORT FACTOR 2 (NTF2) FAMILY PROTEIN WITH RNA BINDING (RRM-RBD-RNP MOTIFS) DOMAIN-CONTAINING PROTEIN"/>
    <property type="match status" value="1"/>
</dbReference>
<dbReference type="SUPFAM" id="SSF54928">
    <property type="entry name" value="RNA-binding domain, RBD"/>
    <property type="match status" value="1"/>
</dbReference>
<evidence type="ECO:0000256" key="1">
    <source>
        <dbReference type="PROSITE-ProRule" id="PRU00176"/>
    </source>
</evidence>
<evidence type="ECO:0000313" key="4">
    <source>
        <dbReference type="Proteomes" id="UP000237347"/>
    </source>
</evidence>
<evidence type="ECO:0000259" key="2">
    <source>
        <dbReference type="PROSITE" id="PS50102"/>
    </source>
</evidence>
<dbReference type="PROSITE" id="PS50102">
    <property type="entry name" value="RRM"/>
    <property type="match status" value="1"/>
</dbReference>
<keyword evidence="1" id="KW-0694">RNA-binding</keyword>
<dbReference type="Proteomes" id="UP000237347">
    <property type="component" value="Unassembled WGS sequence"/>
</dbReference>
<dbReference type="InterPro" id="IPR035979">
    <property type="entry name" value="RBD_domain_sf"/>
</dbReference>
<feature type="domain" description="RRM" evidence="2">
    <location>
        <begin position="30"/>
        <end position="113"/>
    </location>
</feature>
<dbReference type="Gene3D" id="3.30.70.330">
    <property type="match status" value="1"/>
</dbReference>
<dbReference type="InterPro" id="IPR012677">
    <property type="entry name" value="Nucleotide-bd_a/b_plait_sf"/>
</dbReference>
<dbReference type="GO" id="GO:0003729">
    <property type="term" value="F:mRNA binding"/>
    <property type="evidence" value="ECO:0007669"/>
    <property type="project" value="TreeGrafter"/>
</dbReference>